<dbReference type="EMBL" id="LVYI01000001">
    <property type="protein sequence ID" value="OAP65127.1"/>
    <property type="molecule type" value="Genomic_DNA"/>
</dbReference>
<evidence type="ECO:0000313" key="2">
    <source>
        <dbReference type="EMBL" id="OAP65127.1"/>
    </source>
</evidence>
<dbReference type="RefSeq" id="XP_018698494.1">
    <property type="nucleotide sequence ID" value="XM_018832615.1"/>
</dbReference>
<dbReference type="AlphaFoldDB" id="A0A178ZZG0"/>
<comment type="caution">
    <text evidence="2">The sequence shown here is derived from an EMBL/GenBank/DDBJ whole genome shotgun (WGS) entry which is preliminary data.</text>
</comment>
<feature type="transmembrane region" description="Helical" evidence="1">
    <location>
        <begin position="394"/>
        <end position="415"/>
    </location>
</feature>
<dbReference type="OrthoDB" id="4152618at2759"/>
<evidence type="ECO:0000256" key="1">
    <source>
        <dbReference type="SAM" id="Phobius"/>
    </source>
</evidence>
<keyword evidence="1" id="KW-0472">Membrane</keyword>
<sequence>MAILNSTPRGSIADQNFTIPSVYDDSVDVSDRAMANSQNVNLPLNTRNIAASNRGFVVEHAEASGSAVALDPFCSPSIHGLVPRHRIGKQYVSSREAEILAARQYNTGGYRLNDAEISRFLRDSRRLRQRFGDRYEHERNGVLFGRHGTLATGSSLANLSSDSTTLNRLRHARDLSPSSNYSTSDDPAGITSQVTRKFKQFLTRTGGGITDGTKSEYSSLGSVHTSTNSTSRSLMLQELEKSFNTSDPVISCDRCPAFPLAPEMLGALRLENLGRVPFERVQLWDDGEWLEKGWCFLHGRVEYSHAVLVGNEAAVSEDLRSVQRTAGRILLVFGVATFLLGGWTLIRSIGGGGSLATSAMADLTRLLAGGKGEEGVVCCVHPRDAAMAQAIEKAAVSVVVLVVVGVLAVLCWAAVTS</sequence>
<organism evidence="2 3">
    <name type="scientific">Fonsecaea erecta</name>
    <dbReference type="NCBI Taxonomy" id="1367422"/>
    <lineage>
        <taxon>Eukaryota</taxon>
        <taxon>Fungi</taxon>
        <taxon>Dikarya</taxon>
        <taxon>Ascomycota</taxon>
        <taxon>Pezizomycotina</taxon>
        <taxon>Eurotiomycetes</taxon>
        <taxon>Chaetothyriomycetidae</taxon>
        <taxon>Chaetothyriales</taxon>
        <taxon>Herpotrichiellaceae</taxon>
        <taxon>Fonsecaea</taxon>
    </lineage>
</organism>
<protein>
    <submittedName>
        <fullName evidence="2">Uncharacterized protein</fullName>
    </submittedName>
</protein>
<reference evidence="2 3" key="1">
    <citation type="submission" date="2016-04" db="EMBL/GenBank/DDBJ databases">
        <title>Draft genome of Fonsecaea erecta CBS 125763.</title>
        <authorList>
            <person name="Weiss V.A."/>
            <person name="Vicente V.A."/>
            <person name="Raittz R.T."/>
            <person name="Moreno L.F."/>
            <person name="De Souza E.M."/>
            <person name="Pedrosa F.O."/>
            <person name="Steffens M.B."/>
            <person name="Faoro H."/>
            <person name="Tadra-Sfeir M.Z."/>
            <person name="Najafzadeh M.J."/>
            <person name="Felipe M.S."/>
            <person name="Teixeira M."/>
            <person name="Sun J."/>
            <person name="Xi L."/>
            <person name="Gomes R."/>
            <person name="De Azevedo C.M."/>
            <person name="Salgado C.G."/>
            <person name="Da Silva M.B."/>
            <person name="Nascimento M.F."/>
            <person name="Queiroz-Telles F."/>
            <person name="Attili D.S."/>
            <person name="Gorbushina A."/>
        </authorList>
    </citation>
    <scope>NUCLEOTIDE SEQUENCE [LARGE SCALE GENOMIC DNA]</scope>
    <source>
        <strain evidence="2 3">CBS 125763</strain>
    </source>
</reference>
<keyword evidence="1" id="KW-0812">Transmembrane</keyword>
<keyword evidence="3" id="KW-1185">Reference proteome</keyword>
<keyword evidence="1" id="KW-1133">Transmembrane helix</keyword>
<name>A0A178ZZG0_9EURO</name>
<evidence type="ECO:0000313" key="3">
    <source>
        <dbReference type="Proteomes" id="UP000078343"/>
    </source>
</evidence>
<gene>
    <name evidence="2" type="ORF">AYL99_01099</name>
</gene>
<dbReference type="Proteomes" id="UP000078343">
    <property type="component" value="Unassembled WGS sequence"/>
</dbReference>
<feature type="transmembrane region" description="Helical" evidence="1">
    <location>
        <begin position="329"/>
        <end position="346"/>
    </location>
</feature>
<dbReference type="GeneID" id="30005269"/>
<proteinExistence type="predicted"/>
<accession>A0A178ZZG0</accession>